<gene>
    <name evidence="6" type="ORF">FSCOSCO3_A001186</name>
</gene>
<accession>A0AAV1MYS1</accession>
<feature type="domain" description="RRM" evidence="5">
    <location>
        <begin position="197"/>
        <end position="273"/>
    </location>
</feature>
<dbReference type="SMART" id="SM00360">
    <property type="entry name" value="RRM"/>
    <property type="match status" value="4"/>
</dbReference>
<dbReference type="InterPro" id="IPR000504">
    <property type="entry name" value="RRM_dom"/>
</dbReference>
<feature type="domain" description="RRM" evidence="5">
    <location>
        <begin position="393"/>
        <end position="466"/>
    </location>
</feature>
<evidence type="ECO:0000256" key="4">
    <source>
        <dbReference type="SAM" id="MobiDB-lite"/>
    </source>
</evidence>
<name>A0AAV1MYS1_SCOSC</name>
<evidence type="ECO:0000256" key="1">
    <source>
        <dbReference type="ARBA" id="ARBA00022737"/>
    </source>
</evidence>
<dbReference type="PANTHER" id="PTHR24012">
    <property type="entry name" value="RNA BINDING PROTEIN"/>
    <property type="match status" value="1"/>
</dbReference>
<organism evidence="6 7">
    <name type="scientific">Scomber scombrus</name>
    <name type="common">Atlantic mackerel</name>
    <name type="synonym">Scomber vernalis</name>
    <dbReference type="NCBI Taxonomy" id="13677"/>
    <lineage>
        <taxon>Eukaryota</taxon>
        <taxon>Metazoa</taxon>
        <taxon>Chordata</taxon>
        <taxon>Craniata</taxon>
        <taxon>Vertebrata</taxon>
        <taxon>Euteleostomi</taxon>
        <taxon>Actinopterygii</taxon>
        <taxon>Neopterygii</taxon>
        <taxon>Teleostei</taxon>
        <taxon>Neoteleostei</taxon>
        <taxon>Acanthomorphata</taxon>
        <taxon>Pelagiaria</taxon>
        <taxon>Scombriformes</taxon>
        <taxon>Scombridae</taxon>
        <taxon>Scomber</taxon>
    </lineage>
</organism>
<comment type="caution">
    <text evidence="6">The sequence shown here is derived from an EMBL/GenBank/DDBJ whole genome shotgun (WGS) entry which is preliminary data.</text>
</comment>
<feature type="compositionally biased region" description="Basic and acidic residues" evidence="4">
    <location>
        <begin position="70"/>
        <end position="99"/>
    </location>
</feature>
<keyword evidence="2 3" id="KW-0694">RNA-binding</keyword>
<evidence type="ECO:0000313" key="7">
    <source>
        <dbReference type="Proteomes" id="UP001314229"/>
    </source>
</evidence>
<feature type="compositionally biased region" description="Low complexity" evidence="4">
    <location>
        <begin position="130"/>
        <end position="145"/>
    </location>
</feature>
<keyword evidence="7" id="KW-1185">Reference proteome</keyword>
<dbReference type="Pfam" id="PF00076">
    <property type="entry name" value="RRM_1"/>
    <property type="match status" value="4"/>
</dbReference>
<dbReference type="PROSITE" id="PS50102">
    <property type="entry name" value="RRM"/>
    <property type="match status" value="4"/>
</dbReference>
<feature type="compositionally biased region" description="Gly residues" evidence="4">
    <location>
        <begin position="565"/>
        <end position="589"/>
    </location>
</feature>
<dbReference type="Proteomes" id="UP001314229">
    <property type="component" value="Unassembled WGS sequence"/>
</dbReference>
<dbReference type="Gene3D" id="3.30.70.330">
    <property type="match status" value="4"/>
</dbReference>
<evidence type="ECO:0000256" key="3">
    <source>
        <dbReference type="PROSITE-ProRule" id="PRU00176"/>
    </source>
</evidence>
<evidence type="ECO:0000313" key="6">
    <source>
        <dbReference type="EMBL" id="CAK6952269.1"/>
    </source>
</evidence>
<keyword evidence="1" id="KW-0677">Repeat</keyword>
<reference evidence="6 7" key="1">
    <citation type="submission" date="2024-01" db="EMBL/GenBank/DDBJ databases">
        <authorList>
            <person name="Alioto T."/>
            <person name="Alioto T."/>
            <person name="Gomez Garrido J."/>
        </authorList>
    </citation>
    <scope>NUCLEOTIDE SEQUENCE [LARGE SCALE GENOMIC DNA]</scope>
</reference>
<dbReference type="SUPFAM" id="SSF54928">
    <property type="entry name" value="RNA-binding domain, RBD"/>
    <property type="match status" value="3"/>
</dbReference>
<feature type="compositionally biased region" description="Basic and acidic residues" evidence="4">
    <location>
        <begin position="603"/>
        <end position="615"/>
    </location>
</feature>
<protein>
    <submittedName>
        <fullName evidence="6">Nucleolin-like</fullName>
    </submittedName>
</protein>
<feature type="region of interest" description="Disordered" evidence="4">
    <location>
        <begin position="1"/>
        <end position="188"/>
    </location>
</feature>
<evidence type="ECO:0000259" key="5">
    <source>
        <dbReference type="PROSITE" id="PS50102"/>
    </source>
</evidence>
<proteinExistence type="predicted"/>
<feature type="region of interest" description="Disordered" evidence="4">
    <location>
        <begin position="553"/>
        <end position="615"/>
    </location>
</feature>
<feature type="domain" description="RRM" evidence="5">
    <location>
        <begin position="478"/>
        <end position="553"/>
    </location>
</feature>
<feature type="compositionally biased region" description="Basic residues" evidence="4">
    <location>
        <begin position="590"/>
        <end position="602"/>
    </location>
</feature>
<feature type="domain" description="RRM" evidence="5">
    <location>
        <begin position="295"/>
        <end position="369"/>
    </location>
</feature>
<dbReference type="EMBL" id="CAWUFR010000009">
    <property type="protein sequence ID" value="CAK6952269.1"/>
    <property type="molecule type" value="Genomic_DNA"/>
</dbReference>
<dbReference type="AlphaFoldDB" id="A0AAV1MYS1"/>
<dbReference type="GO" id="GO:0003723">
    <property type="term" value="F:RNA binding"/>
    <property type="evidence" value="ECO:0007669"/>
    <property type="project" value="UniProtKB-UniRule"/>
</dbReference>
<feature type="compositionally biased region" description="Basic and acidic residues" evidence="4">
    <location>
        <begin position="108"/>
        <end position="126"/>
    </location>
</feature>
<dbReference type="InterPro" id="IPR035979">
    <property type="entry name" value="RBD_domain_sf"/>
</dbReference>
<dbReference type="InterPro" id="IPR012677">
    <property type="entry name" value="Nucleotide-bd_a/b_plait_sf"/>
</dbReference>
<feature type="compositionally biased region" description="Basic and acidic residues" evidence="4">
    <location>
        <begin position="146"/>
        <end position="172"/>
    </location>
</feature>
<evidence type="ECO:0000256" key="2">
    <source>
        <dbReference type="ARBA" id="ARBA00022884"/>
    </source>
</evidence>
<sequence>MSKTDATKRRKRQSKVVISEVGEEEDNTSTTKEIVGTESKDVEMEEAGEDSKMDTVIEVKGSTTTVTVSWDEKNEEQQGDDAEKRTNTSEQMTDKEVTDGKAAQTVRVSDEVCAETKAEDVQDKLESQMNTVTEESESTTTVNVTWEKKNKEGVSSDIEKKNKQMNDKETAVKGKRKAESTAQTSPSKKTKLINDGFCLFVGNLNHSIKFEEIKISLANYFNTQSLLFQDIRLDRSKKHAFVDLASEMDLTKALTLDGQMILDKPLKIAKAKVKSEDQVKVKASPEEKKTTHDAKCVFLKNVPYSATEKDILKIFPKAIAVRFPGGTEGPTKGIAFLEFQNEAIANRVRQRKQGAKIQGRVLIVDHVGKANTSKVGKAAKEDNNTKAAAPPNNTLFVSNLSPTVNEKNLRKVFQAAVTITIPQRNGKSRGFAFVEFTTVDDAEKALQSSQNIQIRKREVKIQFCEVKEKLQAAKVLLKTLIVMGLAKETTAETLKSAFDGALSARVAVDKETGVSKGFGFVDFESEENCKATKEAMEDCEIDGSKVKVAYAKQKGGPAHPVASGGSAGRPGGQPAGGQPAGQRAGGGKGGKGKKGGKGRGAGKSKDGVKEVKNKG</sequence>